<comment type="caution">
    <text evidence="9">The sequence shown here is derived from an EMBL/GenBank/DDBJ whole genome shotgun (WGS) entry which is preliminary data.</text>
</comment>
<evidence type="ECO:0000256" key="6">
    <source>
        <dbReference type="SAM" id="MobiDB-lite"/>
    </source>
</evidence>
<dbReference type="GO" id="GO:0005506">
    <property type="term" value="F:iron ion binding"/>
    <property type="evidence" value="ECO:0007669"/>
    <property type="project" value="InterPro"/>
</dbReference>
<keyword evidence="5" id="KW-0408">Iron</keyword>
<dbReference type="Proteomes" id="UP001153069">
    <property type="component" value="Unassembled WGS sequence"/>
</dbReference>
<dbReference type="PANTHER" id="PTHR10869:SF226">
    <property type="entry name" value="PROLYL 4-HYDROXYLASE ALPHA SUBUNIT DOMAIN-CONTAINING PROTEIN"/>
    <property type="match status" value="1"/>
</dbReference>
<dbReference type="GO" id="GO:0004656">
    <property type="term" value="F:procollagen-proline 4-dioxygenase activity"/>
    <property type="evidence" value="ECO:0007669"/>
    <property type="project" value="TreeGrafter"/>
</dbReference>
<dbReference type="Gene3D" id="2.60.120.620">
    <property type="entry name" value="q2cbj1_9rhob like domain"/>
    <property type="match status" value="1"/>
</dbReference>
<feature type="region of interest" description="Disordered" evidence="6">
    <location>
        <begin position="475"/>
        <end position="535"/>
    </location>
</feature>
<keyword evidence="10" id="KW-1185">Reference proteome</keyword>
<dbReference type="GO" id="GO:0031418">
    <property type="term" value="F:L-ascorbic acid binding"/>
    <property type="evidence" value="ECO:0007669"/>
    <property type="project" value="InterPro"/>
</dbReference>
<evidence type="ECO:0000256" key="1">
    <source>
        <dbReference type="ARBA" id="ARBA00001961"/>
    </source>
</evidence>
<feature type="compositionally biased region" description="Basic and acidic residues" evidence="6">
    <location>
        <begin position="509"/>
        <end position="527"/>
    </location>
</feature>
<dbReference type="SMART" id="SM00702">
    <property type="entry name" value="P4Hc"/>
    <property type="match status" value="1"/>
</dbReference>
<comment type="cofactor">
    <cofactor evidence="1">
        <name>L-ascorbate</name>
        <dbReference type="ChEBI" id="CHEBI:38290"/>
    </cofactor>
</comment>
<feature type="chain" id="PRO_5040461732" evidence="7">
    <location>
        <begin position="32"/>
        <end position="535"/>
    </location>
</feature>
<reference evidence="9" key="1">
    <citation type="submission" date="2020-06" db="EMBL/GenBank/DDBJ databases">
        <authorList>
            <consortium name="Plant Systems Biology data submission"/>
        </authorList>
    </citation>
    <scope>NUCLEOTIDE SEQUENCE</scope>
    <source>
        <strain evidence="9">D6</strain>
    </source>
</reference>
<name>A0A9N8E3V3_9STRA</name>
<dbReference type="PROSITE" id="PS51471">
    <property type="entry name" value="FE2OG_OXY"/>
    <property type="match status" value="1"/>
</dbReference>
<evidence type="ECO:0000256" key="5">
    <source>
        <dbReference type="ARBA" id="ARBA00023004"/>
    </source>
</evidence>
<dbReference type="AlphaFoldDB" id="A0A9N8E3V3"/>
<proteinExistence type="predicted"/>
<keyword evidence="3" id="KW-0223">Dioxygenase</keyword>
<gene>
    <name evidence="9" type="ORF">SEMRO_475_G150400.1</name>
</gene>
<evidence type="ECO:0000256" key="2">
    <source>
        <dbReference type="ARBA" id="ARBA00022723"/>
    </source>
</evidence>
<feature type="domain" description="Fe2OG dioxygenase" evidence="8">
    <location>
        <begin position="360"/>
        <end position="467"/>
    </location>
</feature>
<keyword evidence="4" id="KW-0560">Oxidoreductase</keyword>
<dbReference type="PANTHER" id="PTHR10869">
    <property type="entry name" value="PROLYL 4-HYDROXYLASE ALPHA SUBUNIT"/>
    <property type="match status" value="1"/>
</dbReference>
<evidence type="ECO:0000256" key="4">
    <source>
        <dbReference type="ARBA" id="ARBA00023002"/>
    </source>
</evidence>
<evidence type="ECO:0000256" key="7">
    <source>
        <dbReference type="SAM" id="SignalP"/>
    </source>
</evidence>
<dbReference type="InterPro" id="IPR045054">
    <property type="entry name" value="P4HA-like"/>
</dbReference>
<keyword evidence="7" id="KW-0732">Signal</keyword>
<dbReference type="InterPro" id="IPR006620">
    <property type="entry name" value="Pro_4_hyd_alph"/>
</dbReference>
<dbReference type="EMBL" id="CAICTM010000474">
    <property type="protein sequence ID" value="CAB9511234.1"/>
    <property type="molecule type" value="Genomic_DNA"/>
</dbReference>
<organism evidence="9 10">
    <name type="scientific">Seminavis robusta</name>
    <dbReference type="NCBI Taxonomy" id="568900"/>
    <lineage>
        <taxon>Eukaryota</taxon>
        <taxon>Sar</taxon>
        <taxon>Stramenopiles</taxon>
        <taxon>Ochrophyta</taxon>
        <taxon>Bacillariophyta</taxon>
        <taxon>Bacillariophyceae</taxon>
        <taxon>Bacillariophycidae</taxon>
        <taxon>Naviculales</taxon>
        <taxon>Naviculaceae</taxon>
        <taxon>Seminavis</taxon>
    </lineage>
</organism>
<keyword evidence="2" id="KW-0479">Metal-binding</keyword>
<dbReference type="GO" id="GO:0005783">
    <property type="term" value="C:endoplasmic reticulum"/>
    <property type="evidence" value="ECO:0007669"/>
    <property type="project" value="TreeGrafter"/>
</dbReference>
<dbReference type="FunFam" id="2.60.120.620:FF:000075">
    <property type="entry name" value="Predicted protein"/>
    <property type="match status" value="1"/>
</dbReference>
<evidence type="ECO:0000313" key="10">
    <source>
        <dbReference type="Proteomes" id="UP001153069"/>
    </source>
</evidence>
<sequence length="535" mass="60097">MLVVRNSASPRWPPLCILSLLLLLALLPLKASGVLRTEVNPEDLIGDAGADGPIKKVPLFNQSPYRLVVYRVLKTDDGAEELRILTSSEGVVPGAHVSSRVGIVGTVMMVQELPDPETGKCVQADCQKSAQFEIPQGLDPEVIVLPNLQVTVQDATIIAQQKAQEALQHCHDANDNLEDCLLQATTASLKHWNAEWRFHEYALKYLGAQVEDYVCNDDDDYDDEPMSTSPPLTTFSWESGDYIAHPVDVLHARPSSQIHVLHDFIEPEECRAVQEAAVPGLRRALVVDDQTGGAKLSQERKAWEAAITIPWHVESRHHPLTTLSRRVYDYTNYVMHLNITEHGQEPLKSIQYHGKERYHHYQQTGMNQEEEESPDQYLHHCDGPCRGGQHKVPDRVATMVMYCETATRGGHTHFRNAGVHVQPKAGMAVFFSYVDPQSMQVDTGFTEHSGCPVLEGHKHIVTQWVRLGVDKANPWDSYDALGNKKETTTTKTETIEMQQDVQGQPEEEPTTRQETQQEEHAQPEKETMVLLQQQQ</sequence>
<accession>A0A9N8E3V3</accession>
<dbReference type="InterPro" id="IPR005123">
    <property type="entry name" value="Oxoglu/Fe-dep_dioxygenase_dom"/>
</dbReference>
<evidence type="ECO:0000259" key="8">
    <source>
        <dbReference type="PROSITE" id="PS51471"/>
    </source>
</evidence>
<feature type="signal peptide" evidence="7">
    <location>
        <begin position="1"/>
        <end position="31"/>
    </location>
</feature>
<evidence type="ECO:0000313" key="9">
    <source>
        <dbReference type="EMBL" id="CAB9511234.1"/>
    </source>
</evidence>
<dbReference type="OrthoDB" id="420380at2759"/>
<evidence type="ECO:0000256" key="3">
    <source>
        <dbReference type="ARBA" id="ARBA00022964"/>
    </source>
</evidence>
<protein>
    <submittedName>
        <fullName evidence="9">Probable prolyl 4-hydroxylase</fullName>
    </submittedName>
</protein>